<evidence type="ECO:0000313" key="2">
    <source>
        <dbReference type="EMBL" id="MBW7569419.1"/>
    </source>
</evidence>
<keyword evidence="1" id="KW-0812">Transmembrane</keyword>
<evidence type="ECO:0000313" key="3">
    <source>
        <dbReference type="Proteomes" id="UP000731465"/>
    </source>
</evidence>
<reference evidence="2 3" key="1">
    <citation type="submission" date="2021-03" db="EMBL/GenBank/DDBJ databases">
        <title>Succinivibrio sp. nov. isolated from feces of cow.</title>
        <authorList>
            <person name="Choi J.-Y."/>
        </authorList>
    </citation>
    <scope>NUCLEOTIDE SEQUENCE [LARGE SCALE GENOMIC DNA]</scope>
    <source>
        <strain evidence="2 3">AGMB01872</strain>
    </source>
</reference>
<feature type="transmembrane region" description="Helical" evidence="1">
    <location>
        <begin position="25"/>
        <end position="45"/>
    </location>
</feature>
<keyword evidence="1" id="KW-1133">Transmembrane helix</keyword>
<dbReference type="EMBL" id="JAGFNY010000001">
    <property type="protein sequence ID" value="MBW7569419.1"/>
    <property type="molecule type" value="Genomic_DNA"/>
</dbReference>
<organism evidence="2 3">
    <name type="scientific">Succinivibrio faecicola</name>
    <dbReference type="NCBI Taxonomy" id="2820300"/>
    <lineage>
        <taxon>Bacteria</taxon>
        <taxon>Pseudomonadati</taxon>
        <taxon>Pseudomonadota</taxon>
        <taxon>Gammaproteobacteria</taxon>
        <taxon>Aeromonadales</taxon>
        <taxon>Succinivibrionaceae</taxon>
        <taxon>Succinivibrio</taxon>
    </lineage>
</organism>
<dbReference type="Proteomes" id="UP000731465">
    <property type="component" value="Unassembled WGS sequence"/>
</dbReference>
<name>A0ABS7DDR2_9GAMM</name>
<accession>A0ABS7DDR2</accession>
<gene>
    <name evidence="2" type="ORF">J5V48_00715</name>
</gene>
<dbReference type="RefSeq" id="WP_219935921.1">
    <property type="nucleotide sequence ID" value="NZ_JAGFNY010000001.1"/>
</dbReference>
<comment type="caution">
    <text evidence="2">The sequence shown here is derived from an EMBL/GenBank/DDBJ whole genome shotgun (WGS) entry which is preliminary data.</text>
</comment>
<protein>
    <submittedName>
        <fullName evidence="2">Uncharacterized protein</fullName>
    </submittedName>
</protein>
<evidence type="ECO:0000256" key="1">
    <source>
        <dbReference type="SAM" id="Phobius"/>
    </source>
</evidence>
<proteinExistence type="predicted"/>
<sequence length="303" mass="33846">MEFKKDELKSQALSLVEKVKQDKKVAIGVIAGAVLFVLAIVVFLASGPSKPKTPQEQFRALLSQAVNNDSNLNKILNGFKLDEDKLEIVRDHYKKMFDDELLDFYVKKLDEQGVFKAKNLDKKRAFATAFKTMNDIAVEGILKTSAQEREAFFNYNKTLITTLSPRTCKMYVIGDPRLFAEREMQTSSSRVFKKMTKEQLEAYLAAQRAAAHSVAKGNINSATLTKEQAEKAGSLLESANEKQMQQLPVFKQKKIANAASDLTRAMPMDACDFGKFVYKSADSITDPADREIVILNLLGAAQQ</sequence>
<keyword evidence="3" id="KW-1185">Reference proteome</keyword>
<keyword evidence="1" id="KW-0472">Membrane</keyword>